<sequence length="888" mass="88430">VVHSQCALWSAEVFVIGGAMYGVAALIRRSRGQRCAHCGRSGASLSCSSGKCGRTYHLPCAIEAGAMLAAEPYSMACPLHRGTVGPHLASSTGTQGRLLPPRVRSAPATQQETSQFTATATTTGGSASQPNAPLSRSHVRQGQHQPLQVPLPLSLQLATGRRVVLPPLVPTAAAEAATAAAPSPQQPSRASRIAADISSLPALMMLRTQPEGSHVAVSASLADASSMPPPPPQKMEATGAAAGSPPSKECGDGDGVCGGSGSGQIPQLNEEAGEPPAKRSRALSAEDGRWRGGRGADAPADSDGGNGGDVKAPPTALAPWAQGEPPVFERRMASAAAGAAGAAGISMLVNKHDNAAGMSSAHLEMSVASEGAAAVNSQTPGQAQAQAQATGSHVVKRRREAAAAADGAAAATEGGAVAAASAAASDTPQLASDREGTPAVAGQRMPMPTPPNHQQLQFPRSRTQLGQAGSAIPPLFAARAGAAVGGVPAATDGGHSSMTSDTLSLGLGLGIDPTSGLHLSHASALRLLQQHPHLGGALPEGVAAMLMAAHQNHHNSIGSNGSGGGLRLGGEVSAGSHGSTAAQTQPPRGMPGGGGRSRHHHHNHHHNHSSSQHHLGVGAGASVSTASASTATAFGRGASCRGGGGGGGGGSGEESPPPLQFHLPVPIQQHQQYSGGAAGMLVHMLPRAARNIEGLLPSRPLLHNPYVPSSGDPSADLVLSKIAHNGSREVEAELLGGTTGRVGHTGRCAVCVIQRKGKCGTESAPKKCLRRQLVALQRATGAGGAASLVALSGLSSAGGGSGVSGGGIMATDDAEEALYVDADGGGGAAAAAAAAAPALYLDDRVAAAAAEQRARERARRETWSLPLGMGSGATGKRPLPPHEQFAAT</sequence>
<reference evidence="7 8" key="1">
    <citation type="journal article" date="2023" name="IScience">
        <title>Expanded male sex-determining region conserved during the evolution of homothallism in the green alga Volvox.</title>
        <authorList>
            <person name="Yamamoto K."/>
            <person name="Matsuzaki R."/>
            <person name="Mahakham W."/>
            <person name="Heman W."/>
            <person name="Sekimoto H."/>
            <person name="Kawachi M."/>
            <person name="Minakuchi Y."/>
            <person name="Toyoda A."/>
            <person name="Nozaki H."/>
        </authorList>
    </citation>
    <scope>NUCLEOTIDE SEQUENCE [LARGE SCALE GENOMIC DNA]</scope>
    <source>
        <strain evidence="7 8">NIES-4468</strain>
    </source>
</reference>
<dbReference type="InterPro" id="IPR034732">
    <property type="entry name" value="EPHD"/>
</dbReference>
<keyword evidence="3" id="KW-0863">Zinc-finger</keyword>
<evidence type="ECO:0000313" key="7">
    <source>
        <dbReference type="EMBL" id="GLI61227.1"/>
    </source>
</evidence>
<dbReference type="InterPro" id="IPR013083">
    <property type="entry name" value="Znf_RING/FYVE/PHD"/>
</dbReference>
<dbReference type="PROSITE" id="PS51805">
    <property type="entry name" value="EPHD"/>
    <property type="match status" value="1"/>
</dbReference>
<dbReference type="Proteomes" id="UP001165090">
    <property type="component" value="Unassembled WGS sequence"/>
</dbReference>
<dbReference type="PANTHER" id="PTHR14955:SF4">
    <property type="entry name" value="PHD-TYPE DOMAIN-CONTAINING PROTEIN"/>
    <property type="match status" value="1"/>
</dbReference>
<dbReference type="PANTHER" id="PTHR14955">
    <property type="entry name" value="RETINOIC ACID INDUCED 1/TRANSCRIPTION FACTOR 20"/>
    <property type="match status" value="1"/>
</dbReference>
<feature type="compositionally biased region" description="Low complexity" evidence="5">
    <location>
        <begin position="609"/>
        <end position="624"/>
    </location>
</feature>
<keyword evidence="2" id="KW-0479">Metal-binding</keyword>
<feature type="compositionally biased region" description="Gly residues" evidence="5">
    <location>
        <begin position="253"/>
        <end position="262"/>
    </location>
</feature>
<feature type="compositionally biased region" description="Gly residues" evidence="5">
    <location>
        <begin position="640"/>
        <end position="652"/>
    </location>
</feature>
<feature type="compositionally biased region" description="Low complexity" evidence="5">
    <location>
        <begin position="214"/>
        <end position="226"/>
    </location>
</feature>
<feature type="region of interest" description="Disordered" evidence="5">
    <location>
        <begin position="420"/>
        <end position="440"/>
    </location>
</feature>
<name>A0ABQ5RUG1_9CHLO</name>
<evidence type="ECO:0000313" key="8">
    <source>
        <dbReference type="Proteomes" id="UP001165090"/>
    </source>
</evidence>
<feature type="region of interest" description="Disordered" evidence="5">
    <location>
        <begin position="636"/>
        <end position="658"/>
    </location>
</feature>
<proteinExistence type="predicted"/>
<organism evidence="7 8">
    <name type="scientific">Volvox africanus</name>
    <dbReference type="NCBI Taxonomy" id="51714"/>
    <lineage>
        <taxon>Eukaryota</taxon>
        <taxon>Viridiplantae</taxon>
        <taxon>Chlorophyta</taxon>
        <taxon>core chlorophytes</taxon>
        <taxon>Chlorophyceae</taxon>
        <taxon>CS clade</taxon>
        <taxon>Chlamydomonadales</taxon>
        <taxon>Volvocaceae</taxon>
        <taxon>Volvox</taxon>
    </lineage>
</organism>
<evidence type="ECO:0000256" key="2">
    <source>
        <dbReference type="ARBA" id="ARBA00022723"/>
    </source>
</evidence>
<feature type="compositionally biased region" description="Polar residues" evidence="5">
    <location>
        <begin position="576"/>
        <end position="586"/>
    </location>
</feature>
<protein>
    <recommendedName>
        <fullName evidence="6">PHD-type domain-containing protein</fullName>
    </recommendedName>
</protein>
<evidence type="ECO:0000256" key="5">
    <source>
        <dbReference type="SAM" id="MobiDB-lite"/>
    </source>
</evidence>
<feature type="region of interest" description="Disordered" evidence="5">
    <location>
        <begin position="371"/>
        <end position="400"/>
    </location>
</feature>
<feature type="compositionally biased region" description="Low complexity" evidence="5">
    <location>
        <begin position="108"/>
        <end position="129"/>
    </location>
</feature>
<feature type="domain" description="PHD-type" evidence="6">
    <location>
        <begin position="1"/>
        <end position="81"/>
    </location>
</feature>
<evidence type="ECO:0000256" key="4">
    <source>
        <dbReference type="ARBA" id="ARBA00022833"/>
    </source>
</evidence>
<feature type="compositionally biased region" description="Basic and acidic residues" evidence="5">
    <location>
        <begin position="852"/>
        <end position="862"/>
    </location>
</feature>
<keyword evidence="1" id="KW-0597">Phosphoprotein</keyword>
<dbReference type="Pfam" id="PF13771">
    <property type="entry name" value="zf-HC5HC2H"/>
    <property type="match status" value="1"/>
</dbReference>
<feature type="region of interest" description="Disordered" evidence="5">
    <location>
        <begin position="214"/>
        <end position="321"/>
    </location>
</feature>
<evidence type="ECO:0000259" key="6">
    <source>
        <dbReference type="PROSITE" id="PS51805"/>
    </source>
</evidence>
<evidence type="ECO:0000256" key="1">
    <source>
        <dbReference type="ARBA" id="ARBA00022553"/>
    </source>
</evidence>
<accession>A0ABQ5RUG1</accession>
<gene>
    <name evidence="7" type="ORF">VaNZ11_003522</name>
</gene>
<comment type="caution">
    <text evidence="7">The sequence shown here is derived from an EMBL/GenBank/DDBJ whole genome shotgun (WGS) entry which is preliminary data.</text>
</comment>
<dbReference type="InterPro" id="IPR052440">
    <property type="entry name" value="Trans_Reg/Chrom_Remod"/>
</dbReference>
<feature type="compositionally biased region" description="Basic residues" evidence="5">
    <location>
        <begin position="596"/>
        <end position="608"/>
    </location>
</feature>
<keyword evidence="4" id="KW-0862">Zinc</keyword>
<evidence type="ECO:0000256" key="3">
    <source>
        <dbReference type="ARBA" id="ARBA00022771"/>
    </source>
</evidence>
<dbReference type="SMART" id="SM00249">
    <property type="entry name" value="PHD"/>
    <property type="match status" value="1"/>
</dbReference>
<dbReference type="InterPro" id="IPR001965">
    <property type="entry name" value="Znf_PHD"/>
</dbReference>
<feature type="region of interest" description="Disordered" evidence="5">
    <location>
        <begin position="554"/>
        <end position="624"/>
    </location>
</feature>
<feature type="region of interest" description="Disordered" evidence="5">
    <location>
        <begin position="87"/>
        <end position="144"/>
    </location>
</feature>
<feature type="region of interest" description="Disordered" evidence="5">
    <location>
        <begin position="852"/>
        <end position="888"/>
    </location>
</feature>
<dbReference type="EMBL" id="BSDZ01000010">
    <property type="protein sequence ID" value="GLI61227.1"/>
    <property type="molecule type" value="Genomic_DNA"/>
</dbReference>
<feature type="non-terminal residue" evidence="7">
    <location>
        <position position="1"/>
    </location>
</feature>
<keyword evidence="8" id="KW-1185">Reference proteome</keyword>
<dbReference type="Gene3D" id="3.30.40.10">
    <property type="entry name" value="Zinc/RING finger domain, C3HC4 (zinc finger)"/>
    <property type="match status" value="1"/>
</dbReference>